<feature type="region of interest" description="Disordered" evidence="1">
    <location>
        <begin position="131"/>
        <end position="162"/>
    </location>
</feature>
<feature type="domain" description="NADH:ubiquinone oxidoreductase 30kDa subunit" evidence="2">
    <location>
        <begin position="18"/>
        <end position="123"/>
    </location>
</feature>
<dbReference type="GO" id="GO:0008137">
    <property type="term" value="F:NADH dehydrogenase (ubiquinone) activity"/>
    <property type="evidence" value="ECO:0007669"/>
    <property type="project" value="InterPro"/>
</dbReference>
<reference evidence="4 5" key="1">
    <citation type="submission" date="2017-02" db="EMBL/GenBank/DDBJ databases">
        <title>Prevalence of linear plasmids in Cutibacterium acnes isolates obtained from cancerous prostatic tissue.</title>
        <authorList>
            <person name="Davidsson S."/>
            <person name="Bruggemann H."/>
        </authorList>
    </citation>
    <scope>NUCLEOTIDE SEQUENCE [LARGE SCALE GENOMIC DNA]</scope>
    <source>
        <strain evidence="4 5">11-78</strain>
    </source>
</reference>
<dbReference type="Proteomes" id="UP000256621">
    <property type="component" value="Chromosome"/>
</dbReference>
<dbReference type="RefSeq" id="WP_002516021.1">
    <property type="nucleotide sequence ID" value="NZ_AP019664.1"/>
</dbReference>
<sequence length="194" mass="20782">MTTSDVPAIGWHDAVAQAVSTHPWLAHLTAIDGTGERGQDPDIIVVCRLENHDGDDVTISTRVPRDGGTLDSIVGVLAGASWYQREIHDFFGVRFVGPGADDRALLVHDAPKPPLRKEAVLAQRADTVWPGAADQAGSKSASRRLPVGVPDPETWRRIKDGEDIPDAEVIAAMSGRRPRSAARRMASTASGRQA</sequence>
<dbReference type="OMA" id="YPGAAWH"/>
<dbReference type="EMBL" id="MVCE01000008">
    <property type="protein sequence ID" value="PGF31626.1"/>
    <property type="molecule type" value="Genomic_DNA"/>
</dbReference>
<protein>
    <submittedName>
        <fullName evidence="4">NADH dehydrogenase</fullName>
    </submittedName>
    <submittedName>
        <fullName evidence="3">NADH-quinone oxidoreductase subunit C</fullName>
    </submittedName>
</protein>
<feature type="compositionally biased region" description="Basic and acidic residues" evidence="1">
    <location>
        <begin position="153"/>
        <end position="162"/>
    </location>
</feature>
<proteinExistence type="predicted"/>
<gene>
    <name evidence="4" type="ORF">B1B09_12195</name>
    <name evidence="3" type="ORF">DXN06_10510</name>
</gene>
<dbReference type="Pfam" id="PF00329">
    <property type="entry name" value="Complex1_30kDa"/>
    <property type="match status" value="1"/>
</dbReference>
<name>A0A2B7JIF1_CUTAC</name>
<feature type="compositionally biased region" description="Low complexity" evidence="1">
    <location>
        <begin position="183"/>
        <end position="194"/>
    </location>
</feature>
<dbReference type="InterPro" id="IPR001268">
    <property type="entry name" value="NADH_UbQ_OxRdtase_30kDa_su"/>
</dbReference>
<reference evidence="3 6" key="2">
    <citation type="submission" date="2018-08" db="EMBL/GenBank/DDBJ databases">
        <title>Genome sequencing of Cutibacterium acnes KCOM 1315.</title>
        <authorList>
            <person name="Kook J.-K."/>
            <person name="Park S.-N."/>
            <person name="Lim Y.K."/>
        </authorList>
    </citation>
    <scope>NUCLEOTIDE SEQUENCE [LARGE SCALE GENOMIC DNA]</scope>
    <source>
        <strain evidence="3 6">KCOM 1315</strain>
    </source>
</reference>
<dbReference type="GeneID" id="92857847"/>
<feature type="region of interest" description="Disordered" evidence="1">
    <location>
        <begin position="174"/>
        <end position="194"/>
    </location>
</feature>
<dbReference type="InterPro" id="IPR037232">
    <property type="entry name" value="NADH_quin_OxRdtase_su_C/D-like"/>
</dbReference>
<accession>A0A2B7JIF1</accession>
<dbReference type="EMBL" id="CP031442">
    <property type="protein sequence ID" value="AXM07497.1"/>
    <property type="molecule type" value="Genomic_DNA"/>
</dbReference>
<evidence type="ECO:0000313" key="3">
    <source>
        <dbReference type="EMBL" id="AXM07497.1"/>
    </source>
</evidence>
<organism evidence="4 5">
    <name type="scientific">Cutibacterium acnes</name>
    <name type="common">Propionibacterium acnes</name>
    <dbReference type="NCBI Taxonomy" id="1747"/>
    <lineage>
        <taxon>Bacteria</taxon>
        <taxon>Bacillati</taxon>
        <taxon>Actinomycetota</taxon>
        <taxon>Actinomycetes</taxon>
        <taxon>Propionibacteriales</taxon>
        <taxon>Propionibacteriaceae</taxon>
        <taxon>Cutibacterium</taxon>
    </lineage>
</organism>
<evidence type="ECO:0000259" key="2">
    <source>
        <dbReference type="Pfam" id="PF00329"/>
    </source>
</evidence>
<evidence type="ECO:0000313" key="6">
    <source>
        <dbReference type="Proteomes" id="UP000256621"/>
    </source>
</evidence>
<dbReference type="AlphaFoldDB" id="A0A2B7JIF1"/>
<dbReference type="Gene3D" id="3.30.460.80">
    <property type="entry name" value="NADH:ubiquinone oxidoreductase, 30kDa subunit"/>
    <property type="match status" value="1"/>
</dbReference>
<evidence type="ECO:0000256" key="1">
    <source>
        <dbReference type="SAM" id="MobiDB-lite"/>
    </source>
</evidence>
<evidence type="ECO:0000313" key="5">
    <source>
        <dbReference type="Proteomes" id="UP000226191"/>
    </source>
</evidence>
<dbReference type="OrthoDB" id="3746692at2"/>
<evidence type="ECO:0000313" key="4">
    <source>
        <dbReference type="EMBL" id="PGF31626.1"/>
    </source>
</evidence>
<dbReference type="SUPFAM" id="SSF143243">
    <property type="entry name" value="Nqo5-like"/>
    <property type="match status" value="1"/>
</dbReference>
<dbReference type="Proteomes" id="UP000226191">
    <property type="component" value="Unassembled WGS sequence"/>
</dbReference>